<dbReference type="Gramene" id="ONIVA03G02910.1">
    <property type="protein sequence ID" value="ONIVA03G02910.1"/>
    <property type="gene ID" value="ONIVA03G02910"/>
</dbReference>
<proteinExistence type="predicted"/>
<sequence length="75" mass="8461">MWNAVLTAHTQPGDVEAVARLFHSMAELELGFELIELNGLKSGCSRLEFWLEEMQFNCKVKPHLEHYTGVVGVMA</sequence>
<reference evidence="1" key="2">
    <citation type="submission" date="2018-04" db="EMBL/GenBank/DDBJ databases">
        <title>OnivRS2 (Oryza nivara Reference Sequence Version 2).</title>
        <authorList>
            <person name="Zhang J."/>
            <person name="Kudrna D."/>
            <person name="Lee S."/>
            <person name="Talag J."/>
            <person name="Rajasekar S."/>
            <person name="Welchert J."/>
            <person name="Hsing Y.-I."/>
            <person name="Wing R.A."/>
        </authorList>
    </citation>
    <scope>NUCLEOTIDE SEQUENCE [LARGE SCALE GENOMIC DNA]</scope>
    <source>
        <strain evidence="1">SL10</strain>
    </source>
</reference>
<evidence type="ECO:0000313" key="2">
    <source>
        <dbReference type="Proteomes" id="UP000006591"/>
    </source>
</evidence>
<accession>A0A0E0GGK9</accession>
<dbReference type="STRING" id="4536.A0A0E0GGK9"/>
<dbReference type="EnsemblPlants" id="ONIVA03G02910.1">
    <property type="protein sequence ID" value="ONIVA03G02910.1"/>
    <property type="gene ID" value="ONIVA03G02910"/>
</dbReference>
<name>A0A0E0GGK9_ORYNI</name>
<dbReference type="Proteomes" id="UP000006591">
    <property type="component" value="Chromosome 3"/>
</dbReference>
<organism evidence="1">
    <name type="scientific">Oryza nivara</name>
    <name type="common">Indian wild rice</name>
    <name type="synonym">Oryza sativa f. spontanea</name>
    <dbReference type="NCBI Taxonomy" id="4536"/>
    <lineage>
        <taxon>Eukaryota</taxon>
        <taxon>Viridiplantae</taxon>
        <taxon>Streptophyta</taxon>
        <taxon>Embryophyta</taxon>
        <taxon>Tracheophyta</taxon>
        <taxon>Spermatophyta</taxon>
        <taxon>Magnoliopsida</taxon>
        <taxon>Liliopsida</taxon>
        <taxon>Poales</taxon>
        <taxon>Poaceae</taxon>
        <taxon>BOP clade</taxon>
        <taxon>Oryzoideae</taxon>
        <taxon>Oryzeae</taxon>
        <taxon>Oryzinae</taxon>
        <taxon>Oryza</taxon>
    </lineage>
</organism>
<dbReference type="AlphaFoldDB" id="A0A0E0GGK9"/>
<protein>
    <submittedName>
        <fullName evidence="1">Uncharacterized protein</fullName>
    </submittedName>
</protein>
<reference evidence="1" key="1">
    <citation type="submission" date="2015-04" db="UniProtKB">
        <authorList>
            <consortium name="EnsemblPlants"/>
        </authorList>
    </citation>
    <scope>IDENTIFICATION</scope>
    <source>
        <strain evidence="1">SL10</strain>
    </source>
</reference>
<dbReference type="HOGENOM" id="CLU_2675295_0_0_1"/>
<keyword evidence="2" id="KW-1185">Reference proteome</keyword>
<evidence type="ECO:0000313" key="1">
    <source>
        <dbReference type="EnsemblPlants" id="ONIVA03G02910.1"/>
    </source>
</evidence>